<name>A0A1F4U4N4_UNCSA</name>
<evidence type="ECO:0000256" key="2">
    <source>
        <dbReference type="ARBA" id="ARBA00016337"/>
    </source>
</evidence>
<organism evidence="11 12">
    <name type="scientific">candidate division WOR-1 bacterium RIFOXYC2_FULL_46_14</name>
    <dbReference type="NCBI Taxonomy" id="1802587"/>
    <lineage>
        <taxon>Bacteria</taxon>
        <taxon>Bacillati</taxon>
        <taxon>Saganbacteria</taxon>
    </lineage>
</organism>
<dbReference type="PANTHER" id="PTHR30040">
    <property type="entry name" value="THIAMINE BIOSYNTHESIS LIPOPROTEIN APBE"/>
    <property type="match status" value="1"/>
</dbReference>
<proteinExistence type="predicted"/>
<keyword evidence="7 10" id="KW-0460">Magnesium</keyword>
<evidence type="ECO:0000256" key="1">
    <source>
        <dbReference type="ARBA" id="ARBA00011955"/>
    </source>
</evidence>
<comment type="caution">
    <text evidence="11">The sequence shown here is derived from an EMBL/GenBank/DDBJ whole genome shotgun (WGS) entry which is preliminary data.</text>
</comment>
<dbReference type="PIRSF" id="PIRSF006268">
    <property type="entry name" value="ApbE"/>
    <property type="match status" value="1"/>
</dbReference>
<dbReference type="AlphaFoldDB" id="A0A1F4U4N4"/>
<sequence>MQRLVIFTLVIVLLVAAAVTYSRNIRNNSVIRMRVMGTELRVVVNHPGSPEHVKEAVDTIKRIAGLLDKYDEKSELSKINRAAGVEKVAVAKETFAAIEQALFVSNLTRGAFDVTLKDYSKVALEPFHKNVFIKDPKLQIDLGGMGKGFAVEKARQALIKRGVKSALIDMRSSMAAIGGPWKIGLADTKETILLNNGEALSTSGNSEQGEHIVNAKTGKMSATCRSVTVIAKDAGFADALSTAIFVMGPARGIELVKTLEGVKAIVVDSNGKVLKSWQ</sequence>
<gene>
    <name evidence="11" type="ORF">A2438_05220</name>
</gene>
<dbReference type="InterPro" id="IPR024932">
    <property type="entry name" value="ApbE"/>
</dbReference>
<dbReference type="GO" id="GO:0016740">
    <property type="term" value="F:transferase activity"/>
    <property type="evidence" value="ECO:0007669"/>
    <property type="project" value="UniProtKB-KW"/>
</dbReference>
<evidence type="ECO:0000256" key="4">
    <source>
        <dbReference type="ARBA" id="ARBA00022679"/>
    </source>
</evidence>
<evidence type="ECO:0000313" key="12">
    <source>
        <dbReference type="Proteomes" id="UP000179242"/>
    </source>
</evidence>
<keyword evidence="3" id="KW-0285">Flavoprotein</keyword>
<evidence type="ECO:0000256" key="5">
    <source>
        <dbReference type="ARBA" id="ARBA00022723"/>
    </source>
</evidence>
<evidence type="ECO:0000256" key="9">
    <source>
        <dbReference type="ARBA" id="ARBA00048540"/>
    </source>
</evidence>
<evidence type="ECO:0000256" key="7">
    <source>
        <dbReference type="ARBA" id="ARBA00022842"/>
    </source>
</evidence>
<keyword evidence="4" id="KW-0808">Transferase</keyword>
<keyword evidence="6" id="KW-0274">FAD</keyword>
<dbReference type="EMBL" id="MEUJ01000005">
    <property type="protein sequence ID" value="OGC39896.1"/>
    <property type="molecule type" value="Genomic_DNA"/>
</dbReference>
<dbReference type="InterPro" id="IPR003374">
    <property type="entry name" value="ApbE-like_sf"/>
</dbReference>
<evidence type="ECO:0000256" key="3">
    <source>
        <dbReference type="ARBA" id="ARBA00022630"/>
    </source>
</evidence>
<evidence type="ECO:0000256" key="6">
    <source>
        <dbReference type="ARBA" id="ARBA00022827"/>
    </source>
</evidence>
<evidence type="ECO:0000256" key="8">
    <source>
        <dbReference type="ARBA" id="ARBA00031306"/>
    </source>
</evidence>
<feature type="binding site" evidence="10">
    <location>
        <position position="238"/>
    </location>
    <ligand>
        <name>Mg(2+)</name>
        <dbReference type="ChEBI" id="CHEBI:18420"/>
    </ligand>
</feature>
<feature type="binding site" evidence="10">
    <location>
        <position position="242"/>
    </location>
    <ligand>
        <name>Mg(2+)</name>
        <dbReference type="ChEBI" id="CHEBI:18420"/>
    </ligand>
</feature>
<dbReference type="EC" id="2.7.1.180" evidence="1"/>
<keyword evidence="5 10" id="KW-0479">Metal-binding</keyword>
<dbReference type="Pfam" id="PF02424">
    <property type="entry name" value="ApbE"/>
    <property type="match status" value="1"/>
</dbReference>
<accession>A0A1F4U4N4</accession>
<feature type="binding site" evidence="10">
    <location>
        <position position="144"/>
    </location>
    <ligand>
        <name>Mg(2+)</name>
        <dbReference type="ChEBI" id="CHEBI:18420"/>
    </ligand>
</feature>
<dbReference type="Gene3D" id="3.10.520.10">
    <property type="entry name" value="ApbE-like domains"/>
    <property type="match status" value="2"/>
</dbReference>
<evidence type="ECO:0000256" key="10">
    <source>
        <dbReference type="PIRSR" id="PIRSR006268-2"/>
    </source>
</evidence>
<dbReference type="Proteomes" id="UP000179242">
    <property type="component" value="Unassembled WGS sequence"/>
</dbReference>
<evidence type="ECO:0000313" key="11">
    <source>
        <dbReference type="EMBL" id="OGC39896.1"/>
    </source>
</evidence>
<comment type="catalytic activity">
    <reaction evidence="9">
        <text>L-threonyl-[protein] + FAD = FMN-L-threonyl-[protein] + AMP + H(+)</text>
        <dbReference type="Rhea" id="RHEA:36847"/>
        <dbReference type="Rhea" id="RHEA-COMP:11060"/>
        <dbReference type="Rhea" id="RHEA-COMP:11061"/>
        <dbReference type="ChEBI" id="CHEBI:15378"/>
        <dbReference type="ChEBI" id="CHEBI:30013"/>
        <dbReference type="ChEBI" id="CHEBI:57692"/>
        <dbReference type="ChEBI" id="CHEBI:74257"/>
        <dbReference type="ChEBI" id="CHEBI:456215"/>
        <dbReference type="EC" id="2.7.1.180"/>
    </reaction>
</comment>
<comment type="cofactor">
    <cofactor evidence="10">
        <name>Mg(2+)</name>
        <dbReference type="ChEBI" id="CHEBI:18420"/>
    </cofactor>
    <cofactor evidence="10">
        <name>Mn(2+)</name>
        <dbReference type="ChEBI" id="CHEBI:29035"/>
    </cofactor>
    <text evidence="10">Magnesium. Can also use manganese.</text>
</comment>
<dbReference type="SUPFAM" id="SSF143631">
    <property type="entry name" value="ApbE-like"/>
    <property type="match status" value="1"/>
</dbReference>
<reference evidence="11 12" key="1">
    <citation type="journal article" date="2016" name="Nat. Commun.">
        <title>Thousands of microbial genomes shed light on interconnected biogeochemical processes in an aquifer system.</title>
        <authorList>
            <person name="Anantharaman K."/>
            <person name="Brown C.T."/>
            <person name="Hug L.A."/>
            <person name="Sharon I."/>
            <person name="Castelle C.J."/>
            <person name="Probst A.J."/>
            <person name="Thomas B.C."/>
            <person name="Singh A."/>
            <person name="Wilkins M.J."/>
            <person name="Karaoz U."/>
            <person name="Brodie E.L."/>
            <person name="Williams K.H."/>
            <person name="Hubbard S.S."/>
            <person name="Banfield J.F."/>
        </authorList>
    </citation>
    <scope>NUCLEOTIDE SEQUENCE [LARGE SCALE GENOMIC DNA]</scope>
</reference>
<dbReference type="PANTHER" id="PTHR30040:SF2">
    <property type="entry name" value="FAD:PROTEIN FMN TRANSFERASE"/>
    <property type="match status" value="1"/>
</dbReference>
<dbReference type="GO" id="GO:0046872">
    <property type="term" value="F:metal ion binding"/>
    <property type="evidence" value="ECO:0007669"/>
    <property type="project" value="UniProtKB-KW"/>
</dbReference>
<protein>
    <recommendedName>
        <fullName evidence="2">FAD:protein FMN transferase</fullName>
        <ecNumber evidence="1">2.7.1.180</ecNumber>
    </recommendedName>
    <alternativeName>
        <fullName evidence="8">Flavin transferase</fullName>
    </alternativeName>
</protein>